<sequence length="464" mass="51630">MTHTSRRAFLRGLGGTALALPWMESLGLAAPNKKPDQRAAFFYVPIGVVRRGFFPGEANGPIPKFTSNRQALKNEARIPVGVHPLKLTPTMEPLAKVKDKVTLVTGLDRTFQPGTDVHAQCASCFLTSASAFTVTQSPYPQARTLDHILADQLGKDTPFRTLEFSSNSHKDNKESIHFDNISWYGTGHVAPSLRDPRKAYRRLFGTRELEAYRNITDLVLEDARSLKGQLGYTDQQKFNEYFDSVRTIEQQVDRLERMKSELTKVKLAEPAEAHLPRGEYIRVMGDLMVVALQTGLTNVATFMVGPERWDTPYLYESLFDKPRSHHGMSHNQGKFIKDLEKVDHFHMAQFAYMIEKMDRIEEANGTSLLDNTIFTYGSGLGDGATHQYSALPIIVAGSGGGKVLNGKHVNLSETSGPVPKEKGKYVDPKQGLPLANLWLTQLQALGLKADRYADSTGLVKQLLV</sequence>
<dbReference type="Pfam" id="PF07586">
    <property type="entry name" value="HXXSHH"/>
    <property type="match status" value="1"/>
</dbReference>
<gene>
    <name evidence="1" type="ORF">METZ01_LOCUS114891</name>
</gene>
<dbReference type="InterPro" id="IPR011447">
    <property type="entry name" value="DUF1552"/>
</dbReference>
<dbReference type="InterPro" id="IPR006311">
    <property type="entry name" value="TAT_signal"/>
</dbReference>
<dbReference type="EMBL" id="UINC01014565">
    <property type="protein sequence ID" value="SVA62037.1"/>
    <property type="molecule type" value="Genomic_DNA"/>
</dbReference>
<proteinExistence type="predicted"/>
<dbReference type="PROSITE" id="PS51318">
    <property type="entry name" value="TAT"/>
    <property type="match status" value="1"/>
</dbReference>
<reference evidence="1" key="1">
    <citation type="submission" date="2018-05" db="EMBL/GenBank/DDBJ databases">
        <authorList>
            <person name="Lanie J.A."/>
            <person name="Ng W.-L."/>
            <person name="Kazmierczak K.M."/>
            <person name="Andrzejewski T.M."/>
            <person name="Davidsen T.M."/>
            <person name="Wayne K.J."/>
            <person name="Tettelin H."/>
            <person name="Glass J.I."/>
            <person name="Rusch D."/>
            <person name="Podicherti R."/>
            <person name="Tsui H.-C.T."/>
            <person name="Winkler M.E."/>
        </authorList>
    </citation>
    <scope>NUCLEOTIDE SEQUENCE</scope>
</reference>
<evidence type="ECO:0008006" key="2">
    <source>
        <dbReference type="Google" id="ProtNLM"/>
    </source>
</evidence>
<accession>A0A381XCX9</accession>
<name>A0A381XCX9_9ZZZZ</name>
<dbReference type="AlphaFoldDB" id="A0A381XCX9"/>
<protein>
    <recommendedName>
        <fullName evidence="2">DUF1552 domain-containing protein</fullName>
    </recommendedName>
</protein>
<evidence type="ECO:0000313" key="1">
    <source>
        <dbReference type="EMBL" id="SVA62037.1"/>
    </source>
</evidence>
<organism evidence="1">
    <name type="scientific">marine metagenome</name>
    <dbReference type="NCBI Taxonomy" id="408172"/>
    <lineage>
        <taxon>unclassified sequences</taxon>
        <taxon>metagenomes</taxon>
        <taxon>ecological metagenomes</taxon>
    </lineage>
</organism>